<accession>A0ACC5WZT2</accession>
<proteinExistence type="predicted"/>
<feature type="non-terminal residue" evidence="1">
    <location>
        <position position="1"/>
    </location>
</feature>
<comment type="caution">
    <text evidence="1">The sequence shown here is derived from an EMBL/GenBank/DDBJ whole genome shotgun (WGS) entry which is preliminary data.</text>
</comment>
<evidence type="ECO:0000313" key="2">
    <source>
        <dbReference type="Proteomes" id="UP000829447"/>
    </source>
</evidence>
<reference evidence="1 2" key="1">
    <citation type="journal article" date="2022" name="bioRxiv">
        <title>An ancient truncated duplication of the anti-Mullerian hormone receptor type 2 gene is a potential conserved master sex determinant in the Pangasiidae catfish family.</title>
        <authorList>
            <person name="Wen M."/>
            <person name="Pan Q."/>
            <person name="Jouanno E."/>
            <person name="Montfort J."/>
            <person name="Zahm M."/>
            <person name="Cabau C."/>
            <person name="Klopp C."/>
            <person name="Iampietro C."/>
            <person name="Roques C."/>
            <person name="Bouchez O."/>
            <person name="Castinel A."/>
            <person name="Donnadieu C."/>
            <person name="Parrinello H."/>
            <person name="Poncet C."/>
            <person name="Belmonte E."/>
            <person name="Gautier V."/>
            <person name="Avarre J.-C."/>
            <person name="Dugue R."/>
            <person name="Gustiano R."/>
            <person name="Ha T.T.T."/>
            <person name="Campet M."/>
            <person name="Sriphairoj K."/>
            <person name="Ribolli J."/>
            <person name="de Almeida F.L."/>
            <person name="Desvignes T."/>
            <person name="Postlethwait J.H."/>
            <person name="Bucao C.F."/>
            <person name="Robinson-Rechavi M."/>
            <person name="Bobe J."/>
            <person name="Herpin A."/>
            <person name="Guiguen Y."/>
        </authorList>
    </citation>
    <scope>NUCLEOTIDE SEQUENCE [LARGE SCALE GENOMIC DNA]</scope>
    <source>
        <strain evidence="1">YG-Dec2019</strain>
    </source>
</reference>
<sequence>ILFCIILSFSKHVPVTGAQGILELIDNYDRPEGTYAEGLYSGTDTYAHAFEDEPGKRVPKAGAVAEAGVGRAGASWSIFSAEAKGPNASAKAEADILEARAMAQAELGSVSASAGPVEAKLGLGIDTGVKVNPGNVELKLLGTGLTLGSTMGISLFGSEFKFKLW</sequence>
<dbReference type="EMBL" id="CM040465">
    <property type="protein sequence ID" value="MCI4384624.1"/>
    <property type="molecule type" value="Genomic_DNA"/>
</dbReference>
<keyword evidence="2" id="KW-1185">Reference proteome</keyword>
<organism evidence="1 2">
    <name type="scientific">Pangasianodon gigas</name>
    <name type="common">Mekong giant catfish</name>
    <name type="synonym">Pangasius gigas</name>
    <dbReference type="NCBI Taxonomy" id="30993"/>
    <lineage>
        <taxon>Eukaryota</taxon>
        <taxon>Metazoa</taxon>
        <taxon>Chordata</taxon>
        <taxon>Craniata</taxon>
        <taxon>Vertebrata</taxon>
        <taxon>Euteleostomi</taxon>
        <taxon>Actinopterygii</taxon>
        <taxon>Neopterygii</taxon>
        <taxon>Teleostei</taxon>
        <taxon>Ostariophysi</taxon>
        <taxon>Siluriformes</taxon>
        <taxon>Pangasiidae</taxon>
        <taxon>Pangasianodon</taxon>
    </lineage>
</organism>
<gene>
    <name evidence="1" type="ORF">PGIGA_G00040880</name>
</gene>
<name>A0ACC5WZT2_PANGG</name>
<protein>
    <submittedName>
        <fullName evidence="1">Uncharacterized protein</fullName>
    </submittedName>
</protein>
<evidence type="ECO:0000313" key="1">
    <source>
        <dbReference type="EMBL" id="MCI4384624.1"/>
    </source>
</evidence>
<dbReference type="Proteomes" id="UP000829447">
    <property type="component" value="Linkage Group LG12"/>
</dbReference>